<evidence type="ECO:0000313" key="1">
    <source>
        <dbReference type="EMBL" id="QSZ66849.1"/>
    </source>
</evidence>
<evidence type="ECO:0000313" key="2">
    <source>
        <dbReference type="Proteomes" id="UP001042704"/>
    </source>
</evidence>
<dbReference type="AlphaFoldDB" id="A0A8A3S4Q1"/>
<dbReference type="KEGG" id="maqe:RJ40_04740"/>
<gene>
    <name evidence="1" type="ORF">RJ40_04740</name>
</gene>
<dbReference type="RefSeq" id="WP_265582220.1">
    <property type="nucleotide sequence ID" value="NZ_CP036172.1"/>
</dbReference>
<organism evidence="1 2">
    <name type="scientific">Methanofollis aquaemaris</name>
    <dbReference type="NCBI Taxonomy" id="126734"/>
    <lineage>
        <taxon>Archaea</taxon>
        <taxon>Methanobacteriati</taxon>
        <taxon>Methanobacteriota</taxon>
        <taxon>Stenosarchaea group</taxon>
        <taxon>Methanomicrobia</taxon>
        <taxon>Methanomicrobiales</taxon>
        <taxon>Methanomicrobiaceae</taxon>
        <taxon>Methanofollis</taxon>
    </lineage>
</organism>
<dbReference type="EMBL" id="CP036172">
    <property type="protein sequence ID" value="QSZ66849.1"/>
    <property type="molecule type" value="Genomic_DNA"/>
</dbReference>
<reference evidence="1" key="2">
    <citation type="submission" date="2019-02" db="EMBL/GenBank/DDBJ databases">
        <authorList>
            <person name="Chen S.-C."/>
            <person name="Chien H.-H."/>
            <person name="Lai M.-C."/>
        </authorList>
    </citation>
    <scope>NUCLEOTIDE SEQUENCE</scope>
    <source>
        <strain evidence="1">N2F9704</strain>
    </source>
</reference>
<dbReference type="GeneID" id="76423645"/>
<protein>
    <submittedName>
        <fullName evidence="1">Uncharacterized protein</fullName>
    </submittedName>
</protein>
<keyword evidence="2" id="KW-1185">Reference proteome</keyword>
<dbReference type="Proteomes" id="UP001042704">
    <property type="component" value="Chromosome"/>
</dbReference>
<accession>A0A8A3S4Q1</accession>
<reference evidence="1" key="1">
    <citation type="journal article" date="2001" name="Int. J. Syst. Evol. Microbiol.">
        <title>Methanofollis aquaemaris sp. nov., a methanogen isolated from an aquaculture fish pond.</title>
        <authorList>
            <person name="Lai M.C."/>
            <person name="Chen S.C."/>
        </authorList>
    </citation>
    <scope>NUCLEOTIDE SEQUENCE</scope>
    <source>
        <strain evidence="1">N2F9704</strain>
    </source>
</reference>
<sequence length="70" mass="7550">MEWGREGSEEIMGGVVVPGALFTAKKVCRSSVFSWRPVLLTASRVVEPGTTLLGAWDVAHTPLLGLGLRR</sequence>
<proteinExistence type="predicted"/>
<name>A0A8A3S4Q1_9EURY</name>